<accession>A0A0J6F0D3</accession>
<protein>
    <submittedName>
        <fullName evidence="2">Uncharacterized protein</fullName>
    </submittedName>
</protein>
<sequence length="130" mass="14782">MRRREWNRRCSVKSSDPEAQPESVDPDTQALSDRNWAGKAILEASSGKGNDRAREQGDRYHAIGLVPVSAERACVRRFQNKKENEAIRHRNCGIRPVEHRAVLSTQDPRTGWTLNLRAHADRCRKVLVVG</sequence>
<reference evidence="3" key="3">
    <citation type="journal article" date="2010" name="Genome Res.">
        <title>Population genomic sequencing of Coccidioides fungi reveals recent hybridization and transposon control.</title>
        <authorList>
            <person name="Neafsey D.E."/>
            <person name="Barker B.M."/>
            <person name="Sharpton T.J."/>
            <person name="Stajich J.E."/>
            <person name="Park D.J."/>
            <person name="Whiston E."/>
            <person name="Hung C.-Y."/>
            <person name="McMahan C."/>
            <person name="White J."/>
            <person name="Sykes S."/>
            <person name="Heiman D."/>
            <person name="Young S."/>
            <person name="Zeng Q."/>
            <person name="Abouelleil A."/>
            <person name="Aftuck L."/>
            <person name="Bessette D."/>
            <person name="Brown A."/>
            <person name="FitzGerald M."/>
            <person name="Lui A."/>
            <person name="Macdonald J.P."/>
            <person name="Priest M."/>
            <person name="Orbach M.J."/>
            <person name="Galgiani J.N."/>
            <person name="Kirkland T.N."/>
            <person name="Cole G.T."/>
            <person name="Birren B.W."/>
            <person name="Henn M.R."/>
            <person name="Taylor J.W."/>
            <person name="Rounsley S.D."/>
        </authorList>
    </citation>
    <scope>NUCLEOTIDE SEQUENCE [LARGE SCALE GENOMIC DNA]</scope>
    <source>
        <strain evidence="3">RMSCC 3488</strain>
    </source>
</reference>
<evidence type="ECO:0000313" key="2">
    <source>
        <dbReference type="EMBL" id="KMM66336.1"/>
    </source>
</evidence>
<organism evidence="2 3">
    <name type="scientific">Coccidioides posadasii RMSCC 3488</name>
    <dbReference type="NCBI Taxonomy" id="454284"/>
    <lineage>
        <taxon>Eukaryota</taxon>
        <taxon>Fungi</taxon>
        <taxon>Dikarya</taxon>
        <taxon>Ascomycota</taxon>
        <taxon>Pezizomycotina</taxon>
        <taxon>Eurotiomycetes</taxon>
        <taxon>Eurotiomycetidae</taxon>
        <taxon>Onygenales</taxon>
        <taxon>Onygenaceae</taxon>
        <taxon>Coccidioides</taxon>
    </lineage>
</organism>
<evidence type="ECO:0000256" key="1">
    <source>
        <dbReference type="SAM" id="MobiDB-lite"/>
    </source>
</evidence>
<reference evidence="3" key="2">
    <citation type="journal article" date="2009" name="Genome Res.">
        <title>Comparative genomic analyses of the human fungal pathogens Coccidioides and their relatives.</title>
        <authorList>
            <person name="Sharpton T.J."/>
            <person name="Stajich J.E."/>
            <person name="Rounsley S.D."/>
            <person name="Gardner M.J."/>
            <person name="Wortman J.R."/>
            <person name="Jordar V.S."/>
            <person name="Maiti R."/>
            <person name="Kodira C.D."/>
            <person name="Neafsey D.E."/>
            <person name="Zeng Q."/>
            <person name="Hung C.-Y."/>
            <person name="McMahan C."/>
            <person name="Muszewska A."/>
            <person name="Grynberg M."/>
            <person name="Mandel M.A."/>
            <person name="Kellner E.M."/>
            <person name="Barker B.M."/>
            <person name="Galgiani J.N."/>
            <person name="Orbach M.J."/>
            <person name="Kirkland T.N."/>
            <person name="Cole G.T."/>
            <person name="Henn M.R."/>
            <person name="Birren B.W."/>
            <person name="Taylor J.W."/>
        </authorList>
    </citation>
    <scope>NUCLEOTIDE SEQUENCE [LARGE SCALE GENOMIC DNA]</scope>
    <source>
        <strain evidence="3">RMSCC 3488</strain>
    </source>
</reference>
<dbReference type="VEuPathDB" id="FungiDB:CPAG_02674"/>
<proteinExistence type="predicted"/>
<reference evidence="2 3" key="1">
    <citation type="submission" date="2007-06" db="EMBL/GenBank/DDBJ databases">
        <title>The Genome Sequence of Coccidioides posadasii RMSCC_3488.</title>
        <authorList>
            <consortium name="Coccidioides Genome Resources Consortium"/>
            <consortium name="The Broad Institute Genome Sequencing Platform"/>
            <person name="Henn M.R."/>
            <person name="Sykes S."/>
            <person name="Young S."/>
            <person name="Jaffe D."/>
            <person name="Berlin A."/>
            <person name="Alvarez P."/>
            <person name="Butler J."/>
            <person name="Gnerre S."/>
            <person name="Grabherr M."/>
            <person name="Mauceli E."/>
            <person name="Brockman W."/>
            <person name="Kodira C."/>
            <person name="Alvarado L."/>
            <person name="Zeng Q."/>
            <person name="Crawford M."/>
            <person name="Antoine C."/>
            <person name="Devon K."/>
            <person name="Galgiani J."/>
            <person name="Orsborn K."/>
            <person name="Lewis M.L."/>
            <person name="Nusbaum C."/>
            <person name="Galagan J."/>
            <person name="Birren B."/>
        </authorList>
    </citation>
    <scope>NUCLEOTIDE SEQUENCE [LARGE SCALE GENOMIC DNA]</scope>
    <source>
        <strain evidence="2 3">RMSCC 3488</strain>
    </source>
</reference>
<name>A0A0J6F0D3_COCPO</name>
<dbReference type="Proteomes" id="UP000054567">
    <property type="component" value="Unassembled WGS sequence"/>
</dbReference>
<dbReference type="AlphaFoldDB" id="A0A0J6F0D3"/>
<evidence type="ECO:0000313" key="3">
    <source>
        <dbReference type="Proteomes" id="UP000054567"/>
    </source>
</evidence>
<gene>
    <name evidence="2" type="ORF">CPAG_02674</name>
</gene>
<dbReference type="EMBL" id="DS268109">
    <property type="protein sequence ID" value="KMM66336.1"/>
    <property type="molecule type" value="Genomic_DNA"/>
</dbReference>
<feature type="region of interest" description="Disordered" evidence="1">
    <location>
        <begin position="1"/>
        <end position="32"/>
    </location>
</feature>